<keyword evidence="3" id="KW-1185">Reference proteome</keyword>
<feature type="compositionally biased region" description="Acidic residues" evidence="1">
    <location>
        <begin position="96"/>
        <end position="109"/>
    </location>
</feature>
<feature type="region of interest" description="Disordered" evidence="1">
    <location>
        <begin position="90"/>
        <end position="128"/>
    </location>
</feature>
<dbReference type="EMBL" id="CP001867">
    <property type="protein sequence ID" value="ADB76386.1"/>
    <property type="molecule type" value="Genomic_DNA"/>
</dbReference>
<feature type="compositionally biased region" description="Pro residues" evidence="1">
    <location>
        <begin position="110"/>
        <end position="128"/>
    </location>
</feature>
<reference evidence="3" key="2">
    <citation type="submission" date="2010-01" db="EMBL/GenBank/DDBJ databases">
        <title>The complete genome of Geodermatophilus obscurus DSM 43160.</title>
        <authorList>
            <consortium name="US DOE Joint Genome Institute (JGI-PGF)"/>
            <person name="Lucas S."/>
            <person name="Copeland A."/>
            <person name="Lapidus A."/>
            <person name="Glavina del Rio T."/>
            <person name="Dalin E."/>
            <person name="Tice H."/>
            <person name="Bruce D."/>
            <person name="Goodwin L."/>
            <person name="Pitluck S."/>
            <person name="Kyrpides N."/>
            <person name="Mavromatis K."/>
            <person name="Ivanova N."/>
            <person name="Munk A.C."/>
            <person name="Brettin T."/>
            <person name="Detter J.C."/>
            <person name="Han C."/>
            <person name="Larimer F."/>
            <person name="Land M."/>
            <person name="Hauser L."/>
            <person name="Markowitz V."/>
            <person name="Cheng J.-F."/>
            <person name="Hugenholtz P."/>
            <person name="Woyke T."/>
            <person name="Wu D."/>
            <person name="Jando M."/>
            <person name="Schneider S."/>
            <person name="Klenk H.-P."/>
            <person name="Eisen J.A."/>
        </authorList>
    </citation>
    <scope>NUCLEOTIDE SEQUENCE [LARGE SCALE GENOMIC DNA]</scope>
    <source>
        <strain evidence="3">ATCC 25078 / DSM 43160 / JCM 3152 / KCC A-0152 / KCTC 9177 / NBRC 13315 / NRRL B-3577 / G-20</strain>
    </source>
</reference>
<dbReference type="AlphaFoldDB" id="D2SD37"/>
<dbReference type="OrthoDB" id="5197276at2"/>
<evidence type="ECO:0000313" key="2">
    <source>
        <dbReference type="EMBL" id="ADB76386.1"/>
    </source>
</evidence>
<dbReference type="Proteomes" id="UP000001382">
    <property type="component" value="Chromosome"/>
</dbReference>
<name>D2SD37_GEOOG</name>
<dbReference type="HOGENOM" id="CLU_160598_0_0_11"/>
<feature type="region of interest" description="Disordered" evidence="1">
    <location>
        <begin position="1"/>
        <end position="24"/>
    </location>
</feature>
<gene>
    <name evidence="2" type="ordered locus">Gobs_3811</name>
</gene>
<sequence>MERPPNPVTESIDGATGDITMSGDAMRWSPELADGQARAVGSPGALPGVDVAAGFGALLGLDAPGVRRLVSGAVTSLATVAGDVVAELRQLTRGTEDEDPADDDEEEQAPPDPPPSSSPSSSPPPSAS</sequence>
<evidence type="ECO:0000313" key="3">
    <source>
        <dbReference type="Proteomes" id="UP000001382"/>
    </source>
</evidence>
<accession>D2SD37</accession>
<organism evidence="2 3">
    <name type="scientific">Geodermatophilus obscurus (strain ATCC 25078 / DSM 43160 / JCM 3152 / CCUG 61914 / KCC A-0152 / KCTC 9177 / NBRC 13315 / NRRL B-3577 / G-20)</name>
    <dbReference type="NCBI Taxonomy" id="526225"/>
    <lineage>
        <taxon>Bacteria</taxon>
        <taxon>Bacillati</taxon>
        <taxon>Actinomycetota</taxon>
        <taxon>Actinomycetes</taxon>
        <taxon>Geodermatophilales</taxon>
        <taxon>Geodermatophilaceae</taxon>
        <taxon>Geodermatophilus</taxon>
    </lineage>
</organism>
<evidence type="ECO:0000256" key="1">
    <source>
        <dbReference type="SAM" id="MobiDB-lite"/>
    </source>
</evidence>
<dbReference type="KEGG" id="gob:Gobs_3811"/>
<dbReference type="RefSeq" id="WP_012949811.1">
    <property type="nucleotide sequence ID" value="NC_013757.1"/>
</dbReference>
<dbReference type="STRING" id="526225.Gobs_3811"/>
<proteinExistence type="predicted"/>
<reference evidence="2 3" key="1">
    <citation type="journal article" date="2010" name="Stand. Genomic Sci.">
        <title>Complete genome sequence of Geodermatophilus obscurus type strain (G-20).</title>
        <authorList>
            <person name="Ivanova N."/>
            <person name="Sikorski J."/>
            <person name="Jando M."/>
            <person name="Munk C."/>
            <person name="Lapidus A."/>
            <person name="Glavina Del Rio T."/>
            <person name="Copeland A."/>
            <person name="Tice H."/>
            <person name="Cheng J.-F."/>
            <person name="Lucas S."/>
            <person name="Chen F."/>
            <person name="Nolan M."/>
            <person name="Bruce D."/>
            <person name="Goodwin L."/>
            <person name="Pitluck S."/>
            <person name="Mavromatis K."/>
            <person name="Mikhailova N."/>
            <person name="Pati A."/>
            <person name="Chen A."/>
            <person name="Palaniappan K."/>
            <person name="Land M."/>
            <person name="Hauser L."/>
            <person name="Chang Y.-J."/>
            <person name="Jeffries C.D."/>
            <person name="Meincke L."/>
            <person name="Brettin T."/>
            <person name="Detter J.C."/>
            <person name="Detter J.C."/>
            <person name="Rohde M."/>
            <person name="Goeker M."/>
            <person name="Bristow J."/>
            <person name="Eisen J.A."/>
            <person name="Markowitz V."/>
            <person name="Hugenholtz P."/>
            <person name="Kyrpides N.C."/>
            <person name="Klenk H.-P."/>
        </authorList>
    </citation>
    <scope>NUCLEOTIDE SEQUENCE [LARGE SCALE GENOMIC DNA]</scope>
    <source>
        <strain evidence="3">ATCC 25078 / DSM 43160 / JCM 3152 / KCC A-0152 / KCTC 9177 / NBRC 13315 / NRRL B-3577 / G-20</strain>
    </source>
</reference>
<protein>
    <submittedName>
        <fullName evidence="2">Uncharacterized protein</fullName>
    </submittedName>
</protein>